<dbReference type="Pfam" id="PF01869">
    <property type="entry name" value="BcrAD_BadFG"/>
    <property type="match status" value="1"/>
</dbReference>
<dbReference type="InterPro" id="IPR002731">
    <property type="entry name" value="ATPase_BadF"/>
</dbReference>
<evidence type="ECO:0000259" key="1">
    <source>
        <dbReference type="Pfam" id="PF01869"/>
    </source>
</evidence>
<evidence type="ECO:0000313" key="3">
    <source>
        <dbReference type="Proteomes" id="UP001596435"/>
    </source>
</evidence>
<organism evidence="2 3">
    <name type="scientific">Kitasatospora paranensis</name>
    <dbReference type="NCBI Taxonomy" id="258053"/>
    <lineage>
        <taxon>Bacteria</taxon>
        <taxon>Bacillati</taxon>
        <taxon>Actinomycetota</taxon>
        <taxon>Actinomycetes</taxon>
        <taxon>Kitasatosporales</taxon>
        <taxon>Streptomycetaceae</taxon>
        <taxon>Kitasatospora</taxon>
    </lineage>
</organism>
<dbReference type="EMBL" id="JBHTAJ010000095">
    <property type="protein sequence ID" value="MFC7184272.1"/>
    <property type="molecule type" value="Genomic_DNA"/>
</dbReference>
<dbReference type="PANTHER" id="PTHR43190">
    <property type="entry name" value="N-ACETYL-D-GLUCOSAMINE KINASE"/>
    <property type="match status" value="1"/>
</dbReference>
<feature type="domain" description="ATPase BadF/BadG/BcrA/BcrD type" evidence="1">
    <location>
        <begin position="27"/>
        <end position="294"/>
    </location>
</feature>
<name>A0ABW2G7A0_9ACTN</name>
<gene>
    <name evidence="2" type="ORF">ACFQMG_32445</name>
</gene>
<evidence type="ECO:0000313" key="2">
    <source>
        <dbReference type="EMBL" id="MFC7184272.1"/>
    </source>
</evidence>
<dbReference type="Proteomes" id="UP001596435">
    <property type="component" value="Unassembled WGS sequence"/>
</dbReference>
<sequence>MDRPTDPQAHPRRDAPAPRTPAALVAGVDVGGTGVRVALARPDGTGGLTPAARTEITAPTRTGARGIDAGALLAVLLPALEGLLAETGAGTVDTLAVGATGMATLGADLAARLPEPLARRSGAHRLVLAADAVAAYAGALGERAGVVVAAGTGMIALGTDLATGWHRSDGWGHLLGDCGGGAWLGRAALDAALRAHDGRPGGSTALLARAVERFGPPEGFPAAVQLRPDRAALLASLAPAVADCAVAGDPVAVGILDRAAEEIAGTAVAAAAGLDAPSIALTGRLFELPGLRAAVAGRLAALLPEGRLHPSEGDPLMGALRLAAAVDRGASPWPEVPPLLRLISCG</sequence>
<dbReference type="RefSeq" id="WP_345704419.1">
    <property type="nucleotide sequence ID" value="NZ_BAABKV010000001.1"/>
</dbReference>
<accession>A0ABW2G7A0</accession>
<protein>
    <submittedName>
        <fullName evidence="2">BadF/BadG/BcrA/BcrD ATPase family protein</fullName>
    </submittedName>
</protein>
<proteinExistence type="predicted"/>
<dbReference type="InterPro" id="IPR043129">
    <property type="entry name" value="ATPase_NBD"/>
</dbReference>
<reference evidence="3" key="1">
    <citation type="journal article" date="2019" name="Int. J. Syst. Evol. Microbiol.">
        <title>The Global Catalogue of Microorganisms (GCM) 10K type strain sequencing project: providing services to taxonomists for standard genome sequencing and annotation.</title>
        <authorList>
            <consortium name="The Broad Institute Genomics Platform"/>
            <consortium name="The Broad Institute Genome Sequencing Center for Infectious Disease"/>
            <person name="Wu L."/>
            <person name="Ma J."/>
        </authorList>
    </citation>
    <scope>NUCLEOTIDE SEQUENCE [LARGE SCALE GENOMIC DNA]</scope>
    <source>
        <strain evidence="3">CGMCC 1.12859</strain>
    </source>
</reference>
<dbReference type="PANTHER" id="PTHR43190:SF3">
    <property type="entry name" value="N-ACETYL-D-GLUCOSAMINE KINASE"/>
    <property type="match status" value="1"/>
</dbReference>
<dbReference type="Gene3D" id="3.30.420.40">
    <property type="match status" value="2"/>
</dbReference>
<comment type="caution">
    <text evidence="2">The sequence shown here is derived from an EMBL/GenBank/DDBJ whole genome shotgun (WGS) entry which is preliminary data.</text>
</comment>
<dbReference type="SUPFAM" id="SSF53067">
    <property type="entry name" value="Actin-like ATPase domain"/>
    <property type="match status" value="2"/>
</dbReference>
<dbReference type="InterPro" id="IPR052519">
    <property type="entry name" value="Euk-type_GlcNAc_Kinase"/>
</dbReference>
<keyword evidence="3" id="KW-1185">Reference proteome</keyword>